<evidence type="ECO:0000313" key="2">
    <source>
        <dbReference type="Proteomes" id="UP000677668"/>
    </source>
</evidence>
<dbReference type="CDD" id="cd02440">
    <property type="entry name" value="AdoMet_MTases"/>
    <property type="match status" value="1"/>
</dbReference>
<dbReference type="Proteomes" id="UP000677668">
    <property type="component" value="Chromosome 1"/>
</dbReference>
<dbReference type="EMBL" id="CP072642">
    <property type="protein sequence ID" value="QUV93719.1"/>
    <property type="molecule type" value="Genomic_DNA"/>
</dbReference>
<name>A0ABX8B2L3_9BACT</name>
<keyword evidence="1" id="KW-0808">Transferase</keyword>
<evidence type="ECO:0000313" key="1">
    <source>
        <dbReference type="EMBL" id="QUV93719.1"/>
    </source>
</evidence>
<proteinExistence type="predicted"/>
<dbReference type="SUPFAM" id="SSF53335">
    <property type="entry name" value="S-adenosyl-L-methionine-dependent methyltransferases"/>
    <property type="match status" value="1"/>
</dbReference>
<organism evidence="1 2">
    <name type="scientific">Chloracidobacterium sp. N</name>
    <dbReference type="NCBI Taxonomy" id="2821540"/>
    <lineage>
        <taxon>Bacteria</taxon>
        <taxon>Pseudomonadati</taxon>
        <taxon>Acidobacteriota</taxon>
        <taxon>Terriglobia</taxon>
        <taxon>Terriglobales</taxon>
        <taxon>Acidobacteriaceae</taxon>
        <taxon>Chloracidobacterium</taxon>
        <taxon>Chloracidobacterium aggregatum</taxon>
    </lineage>
</organism>
<dbReference type="GO" id="GO:0008168">
    <property type="term" value="F:methyltransferase activity"/>
    <property type="evidence" value="ECO:0007669"/>
    <property type="project" value="UniProtKB-KW"/>
</dbReference>
<dbReference type="RefSeq" id="WP_211422071.1">
    <property type="nucleotide sequence ID" value="NZ_CP072642.1"/>
</dbReference>
<keyword evidence="2" id="KW-1185">Reference proteome</keyword>
<dbReference type="InterPro" id="IPR029063">
    <property type="entry name" value="SAM-dependent_MTases_sf"/>
</dbReference>
<gene>
    <name evidence="1" type="ORF">J8C05_10165</name>
</gene>
<reference evidence="1 2" key="1">
    <citation type="submission" date="2021-03" db="EMBL/GenBank/DDBJ databases">
        <title>Genomic and phenotypic characterization of Chloracidobacterium isolates provides evidence for multiple species.</title>
        <authorList>
            <person name="Saini M.K."/>
            <person name="Costas A.M.G."/>
            <person name="Tank M."/>
            <person name="Bryant D.A."/>
        </authorList>
    </citation>
    <scope>NUCLEOTIDE SEQUENCE [LARGE SCALE GENOMIC DNA]</scope>
    <source>
        <strain evidence="1 2">N</strain>
    </source>
</reference>
<dbReference type="Pfam" id="PF13489">
    <property type="entry name" value="Methyltransf_23"/>
    <property type="match status" value="1"/>
</dbReference>
<sequence>MPDVLAQWMARLAGQRVLDIGCGRNKTPGALGMDANPHADADLVHNLDDVPYPFPAHAFDAVIGRHVIEHVQSPLAVIIELHRIVRPGGWVLLVAPHWTNPDFATDLTHRNHLNSYSFRNLTVGQEVFDFYAPVRFRQRPPYVTLLNLWRACGLEWLVNLDRRHPRWRFLRRFWEQYLNALVRGKEVYFELEVVKPDGAPPAP</sequence>
<dbReference type="Gene3D" id="3.40.50.150">
    <property type="entry name" value="Vaccinia Virus protein VP39"/>
    <property type="match status" value="1"/>
</dbReference>
<dbReference type="GO" id="GO:0032259">
    <property type="term" value="P:methylation"/>
    <property type="evidence" value="ECO:0007669"/>
    <property type="project" value="UniProtKB-KW"/>
</dbReference>
<accession>A0ABX8B2L3</accession>
<protein>
    <submittedName>
        <fullName evidence="1">Class I SAM-dependent methyltransferase</fullName>
    </submittedName>
</protein>
<keyword evidence="1" id="KW-0489">Methyltransferase</keyword>